<dbReference type="GO" id="GO:0000781">
    <property type="term" value="C:chromosome, telomeric region"/>
    <property type="evidence" value="ECO:0007669"/>
    <property type="project" value="TreeGrafter"/>
</dbReference>
<evidence type="ECO:0000256" key="5">
    <source>
        <dbReference type="ARBA" id="ARBA00023125"/>
    </source>
</evidence>
<dbReference type="Gramene" id="PUZ63005">
    <property type="protein sequence ID" value="PUZ63005"/>
    <property type="gene ID" value="GQ55_3G032900"/>
</dbReference>
<dbReference type="Gene3D" id="2.40.50.140">
    <property type="entry name" value="Nucleic acid-binding proteins"/>
    <property type="match status" value="1"/>
</dbReference>
<evidence type="ECO:0000256" key="10">
    <source>
        <dbReference type="SAM" id="MobiDB-lite"/>
    </source>
</evidence>
<reference evidence="12 13" key="1">
    <citation type="submission" date="2018-04" db="EMBL/GenBank/DDBJ databases">
        <title>WGS assembly of Panicum hallii var. hallii HAL2.</title>
        <authorList>
            <person name="Lovell J."/>
            <person name="Jenkins J."/>
            <person name="Lowry D."/>
            <person name="Mamidi S."/>
            <person name="Sreedasyam A."/>
            <person name="Weng X."/>
            <person name="Barry K."/>
            <person name="Bonette J."/>
            <person name="Campitelli B."/>
            <person name="Daum C."/>
            <person name="Gordon S."/>
            <person name="Gould B."/>
            <person name="Lipzen A."/>
            <person name="MacQueen A."/>
            <person name="Palacio-Mejia J."/>
            <person name="Plott C."/>
            <person name="Shakirov E."/>
            <person name="Shu S."/>
            <person name="Yoshinaga Y."/>
            <person name="Zane M."/>
            <person name="Rokhsar D."/>
            <person name="Grimwood J."/>
            <person name="Schmutz J."/>
            <person name="Juenger T."/>
        </authorList>
    </citation>
    <scope>NUCLEOTIDE SEQUENCE [LARGE SCALE GENOMIC DNA]</scope>
    <source>
        <strain evidence="13">cv. HAL2</strain>
    </source>
</reference>
<dbReference type="FunFam" id="2.40.50.140:FF:000184">
    <property type="entry name" value="replication protein A 32 kDa subunit A-like"/>
    <property type="match status" value="1"/>
</dbReference>
<feature type="compositionally biased region" description="Low complexity" evidence="10">
    <location>
        <begin position="92"/>
        <end position="107"/>
    </location>
</feature>
<protein>
    <recommendedName>
        <fullName evidence="11">Replication protein A C-terminal domain-containing protein</fullName>
    </recommendedName>
</protein>
<dbReference type="InterPro" id="IPR012340">
    <property type="entry name" value="NA-bd_OB-fold"/>
</dbReference>
<feature type="compositionally biased region" description="Polar residues" evidence="10">
    <location>
        <begin position="18"/>
        <end position="29"/>
    </location>
</feature>
<keyword evidence="7" id="KW-0234">DNA repair</keyword>
<evidence type="ECO:0000256" key="6">
    <source>
        <dbReference type="ARBA" id="ARBA00023172"/>
    </source>
</evidence>
<keyword evidence="6" id="KW-0233">DNA recombination</keyword>
<keyword evidence="4" id="KW-0227">DNA damage</keyword>
<feature type="compositionally biased region" description="Polar residues" evidence="10">
    <location>
        <begin position="261"/>
        <end position="300"/>
    </location>
</feature>
<evidence type="ECO:0000259" key="11">
    <source>
        <dbReference type="Pfam" id="PF08784"/>
    </source>
</evidence>
<keyword evidence="5" id="KW-0238">DNA-binding</keyword>
<organism evidence="12 13">
    <name type="scientific">Panicum hallii var. hallii</name>
    <dbReference type="NCBI Taxonomy" id="1504633"/>
    <lineage>
        <taxon>Eukaryota</taxon>
        <taxon>Viridiplantae</taxon>
        <taxon>Streptophyta</taxon>
        <taxon>Embryophyta</taxon>
        <taxon>Tracheophyta</taxon>
        <taxon>Spermatophyta</taxon>
        <taxon>Magnoliopsida</taxon>
        <taxon>Liliopsida</taxon>
        <taxon>Poales</taxon>
        <taxon>Poaceae</taxon>
        <taxon>PACMAD clade</taxon>
        <taxon>Panicoideae</taxon>
        <taxon>Panicodae</taxon>
        <taxon>Paniceae</taxon>
        <taxon>Panicinae</taxon>
        <taxon>Panicum</taxon>
        <taxon>Panicum sect. Panicum</taxon>
    </lineage>
</organism>
<dbReference type="STRING" id="1504633.A0A2T7E5B1"/>
<feature type="domain" description="Replication protein A C-terminal" evidence="11">
    <location>
        <begin position="249"/>
        <end position="358"/>
    </location>
</feature>
<name>A0A2T7E5B1_9POAL</name>
<gene>
    <name evidence="12" type="ORF">GQ55_3G032900</name>
</gene>
<dbReference type="GO" id="GO:0035861">
    <property type="term" value="C:site of double-strand break"/>
    <property type="evidence" value="ECO:0007669"/>
    <property type="project" value="TreeGrafter"/>
</dbReference>
<dbReference type="AlphaFoldDB" id="A0A2T7E5B1"/>
<evidence type="ECO:0000313" key="13">
    <source>
        <dbReference type="Proteomes" id="UP000244336"/>
    </source>
</evidence>
<dbReference type="GO" id="GO:0003697">
    <property type="term" value="F:single-stranded DNA binding"/>
    <property type="evidence" value="ECO:0007669"/>
    <property type="project" value="TreeGrafter"/>
</dbReference>
<dbReference type="GO" id="GO:0006289">
    <property type="term" value="P:nucleotide-excision repair"/>
    <property type="evidence" value="ECO:0007669"/>
    <property type="project" value="TreeGrafter"/>
</dbReference>
<dbReference type="SUPFAM" id="SSF46785">
    <property type="entry name" value="Winged helix' DNA-binding domain"/>
    <property type="match status" value="1"/>
</dbReference>
<feature type="region of interest" description="Disordered" evidence="10">
    <location>
        <begin position="258"/>
        <end position="300"/>
    </location>
</feature>
<comment type="subcellular location">
    <subcellularLocation>
        <location evidence="1">Nucleus</location>
    </subcellularLocation>
</comment>
<evidence type="ECO:0000313" key="12">
    <source>
        <dbReference type="EMBL" id="PUZ63005.1"/>
    </source>
</evidence>
<dbReference type="InterPro" id="IPR036390">
    <property type="entry name" value="WH_DNA-bd_sf"/>
</dbReference>
<dbReference type="InterPro" id="IPR036388">
    <property type="entry name" value="WH-like_DNA-bd_sf"/>
</dbReference>
<dbReference type="Pfam" id="PF08784">
    <property type="entry name" value="RPA_C"/>
    <property type="match status" value="1"/>
</dbReference>
<dbReference type="FunFam" id="1.10.10.10:FF:000168">
    <property type="entry name" value="Replication protein A 32 kDa subunit"/>
    <property type="match status" value="1"/>
</dbReference>
<dbReference type="EMBL" id="CM009751">
    <property type="protein sequence ID" value="PUZ63005.1"/>
    <property type="molecule type" value="Genomic_DNA"/>
</dbReference>
<comment type="function">
    <text evidence="9">Component of the replication protein A complex (RPA) required for DNA recombination, repair and replication. The activity of RPA is mediated by single-stranded DNA binding and protein interactions.</text>
</comment>
<dbReference type="InterPro" id="IPR014892">
    <property type="entry name" value="RPA_C"/>
</dbReference>
<evidence type="ECO:0000256" key="2">
    <source>
        <dbReference type="ARBA" id="ARBA00007815"/>
    </source>
</evidence>
<dbReference type="GO" id="GO:0000724">
    <property type="term" value="P:double-strand break repair via homologous recombination"/>
    <property type="evidence" value="ECO:0007669"/>
    <property type="project" value="TreeGrafter"/>
</dbReference>
<feature type="compositionally biased region" description="Low complexity" evidence="10">
    <location>
        <begin position="38"/>
        <end position="64"/>
    </location>
</feature>
<comment type="similarity">
    <text evidence="2">Belongs to the replication factor A protein 2 family.</text>
</comment>
<keyword evidence="3" id="KW-0235">DNA replication</keyword>
<dbReference type="PANTHER" id="PTHR13989:SF16">
    <property type="entry name" value="REPLICATION PROTEIN A2"/>
    <property type="match status" value="1"/>
</dbReference>
<proteinExistence type="inferred from homology"/>
<dbReference type="Gene3D" id="1.10.10.10">
    <property type="entry name" value="Winged helix-like DNA-binding domain superfamily/Winged helix DNA-binding domain"/>
    <property type="match status" value="1"/>
</dbReference>
<dbReference type="GO" id="GO:0006260">
    <property type="term" value="P:DNA replication"/>
    <property type="evidence" value="ECO:0007669"/>
    <property type="project" value="UniProtKB-KW"/>
</dbReference>
<dbReference type="CDD" id="cd04478">
    <property type="entry name" value="RPA2_DBD_D"/>
    <property type="match status" value="1"/>
</dbReference>
<feature type="compositionally biased region" description="Polar residues" evidence="10">
    <location>
        <begin position="108"/>
        <end position="125"/>
    </location>
</feature>
<dbReference type="Proteomes" id="UP000244336">
    <property type="component" value="Chromosome 3"/>
</dbReference>
<keyword evidence="13" id="KW-1185">Reference proteome</keyword>
<dbReference type="GO" id="GO:0005662">
    <property type="term" value="C:DNA replication factor A complex"/>
    <property type="evidence" value="ECO:0007669"/>
    <property type="project" value="TreeGrafter"/>
</dbReference>
<dbReference type="SUPFAM" id="SSF50249">
    <property type="entry name" value="Nucleic acid-binding proteins"/>
    <property type="match status" value="1"/>
</dbReference>
<accession>A0A2T7E5B1</accession>
<keyword evidence="8" id="KW-0539">Nucleus</keyword>
<sequence length="367" mass="39842">MKINEAKREKTQKRPNRPAQNAEKTQQAGPKQRKDRSTLAPLSSRSPRPSSRSKPASCAATASSARRRDRHIPAAREGPTGNGHRATDKMMPSSQPDFSPSQFTSSQNAAADSTTPSKMRGASSTMPLTVKQIADAQQSGTGEKGAPFVVDGVETANIRLVGMVNGKAERTTDVSFTLDDGTGRLDFIRWVNDVSDSSETAAIQNGMYVSVIGSLKGLQERKRATAFSIRPITDFNEVTLHFIQCVRMHIENTKLKVGSPARTSSSMGASASNVFSESSTPTSLKSNPAPVTSGASGSDETDLNTQVLNIFREPANIESEHGVHIDEIIKRFKLPENKIREAIVYNVDVGHIYSTIDDFHYKSAYTD</sequence>
<evidence type="ECO:0000256" key="7">
    <source>
        <dbReference type="ARBA" id="ARBA00023204"/>
    </source>
</evidence>
<evidence type="ECO:0000256" key="1">
    <source>
        <dbReference type="ARBA" id="ARBA00004123"/>
    </source>
</evidence>
<dbReference type="InterPro" id="IPR040260">
    <property type="entry name" value="RFA2-like"/>
</dbReference>
<evidence type="ECO:0000256" key="8">
    <source>
        <dbReference type="ARBA" id="ARBA00023242"/>
    </source>
</evidence>
<dbReference type="PANTHER" id="PTHR13989">
    <property type="entry name" value="REPLICATION PROTEIN A-RELATED"/>
    <property type="match status" value="1"/>
</dbReference>
<evidence type="ECO:0000256" key="9">
    <source>
        <dbReference type="ARBA" id="ARBA00056440"/>
    </source>
</evidence>
<evidence type="ECO:0000256" key="4">
    <source>
        <dbReference type="ARBA" id="ARBA00022763"/>
    </source>
</evidence>
<dbReference type="OrthoDB" id="25571at2759"/>
<feature type="region of interest" description="Disordered" evidence="10">
    <location>
        <begin position="1"/>
        <end position="125"/>
    </location>
</feature>
<evidence type="ECO:0000256" key="3">
    <source>
        <dbReference type="ARBA" id="ARBA00022705"/>
    </source>
</evidence>